<dbReference type="InterPro" id="IPR036108">
    <property type="entry name" value="4pyrrol_syn_uPrphyn_synt_sf"/>
</dbReference>
<comment type="caution">
    <text evidence="2">The sequence shown here is derived from an EMBL/GenBank/DDBJ whole genome shotgun (WGS) entry which is preliminary data.</text>
</comment>
<evidence type="ECO:0000313" key="2">
    <source>
        <dbReference type="EMBL" id="PXW52478.1"/>
    </source>
</evidence>
<evidence type="ECO:0000259" key="1">
    <source>
        <dbReference type="Pfam" id="PF02602"/>
    </source>
</evidence>
<reference evidence="2 3" key="1">
    <citation type="submission" date="2018-05" db="EMBL/GenBank/DDBJ databases">
        <title>Genomic Encyclopedia of Type Strains, Phase IV (KMG-IV): sequencing the most valuable type-strain genomes for metagenomic binning, comparative biology and taxonomic classification.</title>
        <authorList>
            <person name="Goeker M."/>
        </authorList>
    </citation>
    <scope>NUCLEOTIDE SEQUENCE [LARGE SCALE GENOMIC DNA]</scope>
    <source>
        <strain evidence="2 3">DSM 6462</strain>
    </source>
</reference>
<protein>
    <submittedName>
        <fullName evidence="2">Uroporphyrinogen-III synthase</fullName>
    </submittedName>
</protein>
<organism evidence="2 3">
    <name type="scientific">Chelatococcus asaccharovorans</name>
    <dbReference type="NCBI Taxonomy" id="28210"/>
    <lineage>
        <taxon>Bacteria</taxon>
        <taxon>Pseudomonadati</taxon>
        <taxon>Pseudomonadota</taxon>
        <taxon>Alphaproteobacteria</taxon>
        <taxon>Hyphomicrobiales</taxon>
        <taxon>Chelatococcaceae</taxon>
        <taxon>Chelatococcus</taxon>
    </lineage>
</organism>
<evidence type="ECO:0000313" key="3">
    <source>
        <dbReference type="Proteomes" id="UP000248021"/>
    </source>
</evidence>
<dbReference type="OrthoDB" id="7163809at2"/>
<feature type="domain" description="Tetrapyrrole biosynthesis uroporphyrinogen III synthase" evidence="1">
    <location>
        <begin position="14"/>
        <end position="226"/>
    </location>
</feature>
<dbReference type="Gene3D" id="3.40.50.10090">
    <property type="match status" value="2"/>
</dbReference>
<dbReference type="GO" id="GO:0033014">
    <property type="term" value="P:tetrapyrrole biosynthetic process"/>
    <property type="evidence" value="ECO:0007669"/>
    <property type="project" value="InterPro"/>
</dbReference>
<dbReference type="InterPro" id="IPR003754">
    <property type="entry name" value="4pyrrol_synth_uPrphyn_synth"/>
</dbReference>
<name>A0A2V3TW36_9HYPH</name>
<dbReference type="SUPFAM" id="SSF69618">
    <property type="entry name" value="HemD-like"/>
    <property type="match status" value="1"/>
</dbReference>
<dbReference type="RefSeq" id="WP_110377962.1">
    <property type="nucleotide sequence ID" value="NZ_JAHBRY010000001.1"/>
</dbReference>
<dbReference type="CDD" id="cd06578">
    <property type="entry name" value="HemD"/>
    <property type="match status" value="1"/>
</dbReference>
<dbReference type="Pfam" id="PF02602">
    <property type="entry name" value="HEM4"/>
    <property type="match status" value="1"/>
</dbReference>
<dbReference type="AlphaFoldDB" id="A0A2V3TW36"/>
<sequence length="232" mass="24642">MRVLVFRPEAAARRTAARLAVLGHEAVLAPATRIVPLDTPRPEGPFVAIVVGSANSFVIAADDTIRAVPVIAVGERTAEVARARGFTDVESADGDRIAMAALARRRFPGGGRALVLQGRDHKADTTALLADAGLTPVSWIVYAAEAVEALTSEAADALRMEQIDAVLHYSRRSAEVALTLVERANLRRPFFAASQLCLSPDVAEPLLRAGGRRIRVADAPREDALLAALNEA</sequence>
<gene>
    <name evidence="2" type="ORF">C7450_11651</name>
</gene>
<accession>A0A2V3TW36</accession>
<keyword evidence="3" id="KW-1185">Reference proteome</keyword>
<dbReference type="EMBL" id="QJJK01000016">
    <property type="protein sequence ID" value="PXW52478.1"/>
    <property type="molecule type" value="Genomic_DNA"/>
</dbReference>
<dbReference type="Proteomes" id="UP000248021">
    <property type="component" value="Unassembled WGS sequence"/>
</dbReference>
<proteinExistence type="predicted"/>
<dbReference type="GO" id="GO:0004852">
    <property type="term" value="F:uroporphyrinogen-III synthase activity"/>
    <property type="evidence" value="ECO:0007669"/>
    <property type="project" value="InterPro"/>
</dbReference>